<keyword evidence="1" id="KW-1133">Transmembrane helix</keyword>
<dbReference type="Proteomes" id="UP000750522">
    <property type="component" value="Unassembled WGS sequence"/>
</dbReference>
<dbReference type="InterPro" id="IPR008699">
    <property type="entry name" value="NDUFB8"/>
</dbReference>
<protein>
    <submittedName>
        <fullName evidence="2">Uncharacterized protein</fullName>
    </submittedName>
</protein>
<dbReference type="Pfam" id="PF05821">
    <property type="entry name" value="NDUF_B8"/>
    <property type="match status" value="1"/>
</dbReference>
<organism evidence="2 3">
    <name type="scientific">Geotrichum candidum</name>
    <name type="common">Oospora lactis</name>
    <name type="synonym">Dipodascus geotrichum</name>
    <dbReference type="NCBI Taxonomy" id="1173061"/>
    <lineage>
        <taxon>Eukaryota</taxon>
        <taxon>Fungi</taxon>
        <taxon>Dikarya</taxon>
        <taxon>Ascomycota</taxon>
        <taxon>Saccharomycotina</taxon>
        <taxon>Dipodascomycetes</taxon>
        <taxon>Dipodascales</taxon>
        <taxon>Dipodascaceae</taxon>
        <taxon>Geotrichum</taxon>
    </lineage>
</organism>
<evidence type="ECO:0000313" key="2">
    <source>
        <dbReference type="EMBL" id="KAF5104165.1"/>
    </source>
</evidence>
<dbReference type="PANTHER" id="PTHR12840:SF1">
    <property type="entry name" value="NADH DEHYDROGENASE [UBIQUINONE] 1 BETA SUBCOMPLEX SUBUNIT 8, MITOCHONDRIAL"/>
    <property type="match status" value="1"/>
</dbReference>
<reference evidence="2" key="2">
    <citation type="submission" date="2020-01" db="EMBL/GenBank/DDBJ databases">
        <authorList>
            <person name="Perkins V."/>
            <person name="Lessard M.-H."/>
            <person name="Dugat-Bony E."/>
            <person name="Frenette M."/>
            <person name="Labrie S."/>
        </authorList>
    </citation>
    <scope>NUCLEOTIDE SEQUENCE</scope>
    <source>
        <strain evidence="2">LMA-70</strain>
    </source>
</reference>
<comment type="caution">
    <text evidence="2">The sequence shown here is derived from an EMBL/GenBank/DDBJ whole genome shotgun (WGS) entry which is preliminary data.</text>
</comment>
<dbReference type="AlphaFoldDB" id="A0A9P5G8R9"/>
<evidence type="ECO:0000256" key="1">
    <source>
        <dbReference type="SAM" id="Phobius"/>
    </source>
</evidence>
<proteinExistence type="predicted"/>
<dbReference type="EMBL" id="QQZK01000012">
    <property type="protein sequence ID" value="KAF5104165.1"/>
    <property type="molecule type" value="Genomic_DNA"/>
</dbReference>
<dbReference type="GO" id="GO:0005739">
    <property type="term" value="C:mitochondrion"/>
    <property type="evidence" value="ECO:0007669"/>
    <property type="project" value="InterPro"/>
</dbReference>
<feature type="transmembrane region" description="Helical" evidence="1">
    <location>
        <begin position="92"/>
        <end position="110"/>
    </location>
</feature>
<keyword evidence="1" id="KW-0472">Membrane</keyword>
<dbReference type="PANTHER" id="PTHR12840">
    <property type="entry name" value="NADH-UBIQUINONE OXIDOREDUCTASE ASHI SUBUNIT"/>
    <property type="match status" value="1"/>
</dbReference>
<evidence type="ECO:0000313" key="3">
    <source>
        <dbReference type="Proteomes" id="UP000750522"/>
    </source>
</evidence>
<name>A0A9P5G8R9_GEOCN</name>
<accession>A0A9P5G8R9</accession>
<reference evidence="2" key="1">
    <citation type="journal article" date="2020" name="Front. Microbiol.">
        <title>Phenotypic and Genetic Characterization of the Cheese Ripening Yeast Geotrichum candidum.</title>
        <authorList>
            <person name="Perkins V."/>
            <person name="Vignola S."/>
            <person name="Lessard M.H."/>
            <person name="Plante P.L."/>
            <person name="Corbeil J."/>
            <person name="Dugat-Bony E."/>
            <person name="Frenette M."/>
            <person name="Labrie S."/>
        </authorList>
    </citation>
    <scope>NUCLEOTIDE SEQUENCE</scope>
    <source>
        <strain evidence="2">LMA-70</strain>
    </source>
</reference>
<sequence>MPRQSPTRTLWYDPTYHSLSKILLLTYLFQLGNYPEVPFEYYQHRNPYKKYDDQQLRRNFNEPLHQNYDYIDLWSPDRFDVYPDSVAIRNNLIFIALISGFSFTCWYFFYPERVAAPRSYPYGGLYKALGGSEEDKEVYQVSDTIFNLC</sequence>
<gene>
    <name evidence="2" type="ORF">DV451_000905</name>
</gene>
<keyword evidence="1" id="KW-0812">Transmembrane</keyword>